<dbReference type="Proteomes" id="UP001159292">
    <property type="component" value="Unassembled WGS sequence"/>
</dbReference>
<reference evidence="4 7" key="1">
    <citation type="submission" date="2018-04" db="EMBL/GenBank/DDBJ databases">
        <title>Pseudomonas sp. nov., isolated from mangrove soil.</title>
        <authorList>
            <person name="Chen C."/>
        </authorList>
    </citation>
    <scope>NUCLEOTIDE SEQUENCE [LARGE SCALE GENOMIC DNA]</scope>
    <source>
        <strain evidence="4 7">JCM 14246</strain>
    </source>
</reference>
<dbReference type="Proteomes" id="UP000254084">
    <property type="component" value="Unassembled WGS sequence"/>
</dbReference>
<evidence type="ECO:0000256" key="1">
    <source>
        <dbReference type="SAM" id="Phobius"/>
    </source>
</evidence>
<sequence>MQPDNPYSAPQVELLDSAGVQSLPGWSARQLQVLGWLALVSVVANALVVGLAFAGGLLEADEAELLFTYTGWLSLALALLGCYLLLRFKAFAEARFFARNLSVPIWLLLAVTLLLEAVDMLFGDQLFAGLDWQTIGYVALLCLMGICTTWLGIRLLKLQSPYPALKVMAWLDIVGGLMLASVLLMLVALLPLLGAGVALMLVFFKGAAELQGVAQ</sequence>
<dbReference type="EMBL" id="UGUW01000004">
    <property type="protein sequence ID" value="SUD60574.1"/>
    <property type="molecule type" value="Genomic_DNA"/>
</dbReference>
<keyword evidence="1" id="KW-1133">Transmembrane helix</keyword>
<accession>A0A2T5PIP7</accession>
<dbReference type="EMBL" id="JAOCJE010000001">
    <property type="protein sequence ID" value="MDH1341017.1"/>
    <property type="molecule type" value="Genomic_DNA"/>
</dbReference>
<dbReference type="EMBL" id="QASO01000113">
    <property type="protein sequence ID" value="PTU77603.1"/>
    <property type="molecule type" value="Genomic_DNA"/>
</dbReference>
<evidence type="ECO:0000313" key="7">
    <source>
        <dbReference type="Proteomes" id="UP000244052"/>
    </source>
</evidence>
<keyword evidence="7" id="KW-1185">Reference proteome</keyword>
<name>A0A061D2C6_ECTOL</name>
<feature type="transmembrane region" description="Helical" evidence="1">
    <location>
        <begin position="33"/>
        <end position="54"/>
    </location>
</feature>
<dbReference type="EMBL" id="JAOEET010000027">
    <property type="protein sequence ID" value="MDH0567923.1"/>
    <property type="molecule type" value="Genomic_DNA"/>
</dbReference>
<dbReference type="Proteomes" id="UP000255303">
    <property type="component" value="Unassembled WGS sequence"/>
</dbReference>
<feature type="transmembrane region" description="Helical" evidence="1">
    <location>
        <begin position="66"/>
        <end position="86"/>
    </location>
</feature>
<dbReference type="AlphaFoldDB" id="A0A061D2C6"/>
<proteinExistence type="predicted"/>
<dbReference type="Proteomes" id="UP000244052">
    <property type="component" value="Unassembled WGS sequence"/>
</dbReference>
<keyword evidence="1" id="KW-0812">Transmembrane</keyword>
<reference evidence="8 9" key="2">
    <citation type="submission" date="2018-06" db="EMBL/GenBank/DDBJ databases">
        <authorList>
            <consortium name="Pathogen Informatics"/>
            <person name="Doyle S."/>
        </authorList>
    </citation>
    <scope>NUCLEOTIDE SEQUENCE [LARGE SCALE GENOMIC DNA]</scope>
    <source>
        <strain evidence="5 9">NCTC10692</strain>
        <strain evidence="6 8">NCTC10860</strain>
    </source>
</reference>
<dbReference type="GeneID" id="300417537"/>
<evidence type="ECO:0000313" key="9">
    <source>
        <dbReference type="Proteomes" id="UP000255303"/>
    </source>
</evidence>
<evidence type="ECO:0000313" key="2">
    <source>
        <dbReference type="EMBL" id="MDH0567923.1"/>
    </source>
</evidence>
<evidence type="ECO:0008006" key="10">
    <source>
        <dbReference type="Google" id="ProtNLM"/>
    </source>
</evidence>
<evidence type="ECO:0000313" key="3">
    <source>
        <dbReference type="EMBL" id="MDH1341017.1"/>
    </source>
</evidence>
<accession>A0A061D2C6</accession>
<keyword evidence="1" id="KW-0472">Membrane</keyword>
<protein>
    <recommendedName>
        <fullName evidence="10">Integral membrane protein</fullName>
    </recommendedName>
</protein>
<reference evidence="2" key="3">
    <citation type="submission" date="2022-09" db="EMBL/GenBank/DDBJ databases">
        <title>Intensive care unit water sources are persistently colonized with multi-drug resistant bacteria and are the site of extensive horizontal gene transfer of antibiotic resistance genes.</title>
        <authorList>
            <person name="Diorio-Toth L."/>
        </authorList>
    </citation>
    <scope>NUCLEOTIDE SEQUENCE</scope>
    <source>
        <strain evidence="3">GD03704</strain>
        <strain evidence="2">GD04000</strain>
    </source>
</reference>
<dbReference type="EMBL" id="UGUV01000002">
    <property type="protein sequence ID" value="SUD53086.1"/>
    <property type="molecule type" value="Genomic_DNA"/>
</dbReference>
<evidence type="ECO:0000313" key="5">
    <source>
        <dbReference type="EMBL" id="SUD53086.1"/>
    </source>
</evidence>
<feature type="transmembrane region" description="Helical" evidence="1">
    <location>
        <begin position="98"/>
        <end position="115"/>
    </location>
</feature>
<organism evidence="5 9">
    <name type="scientific">Ectopseudomonas oleovorans</name>
    <name type="common">Pseudomonas oleovorans</name>
    <dbReference type="NCBI Taxonomy" id="301"/>
    <lineage>
        <taxon>Bacteria</taxon>
        <taxon>Pseudomonadati</taxon>
        <taxon>Pseudomonadota</taxon>
        <taxon>Gammaproteobacteria</taxon>
        <taxon>Pseudomonadales</taxon>
        <taxon>Pseudomonadaceae</taxon>
        <taxon>Ectopseudomonas</taxon>
    </lineage>
</organism>
<accession>A0A379JXL1</accession>
<gene>
    <name evidence="4" type="ORF">DBO86_18975</name>
    <name evidence="3" type="ORF">N5J11_17755</name>
    <name evidence="2" type="ORF">N7671_11950</name>
    <name evidence="5" type="ORF">NCTC10692_03593</name>
    <name evidence="6" type="ORF">NCTC10860_02921</name>
</gene>
<dbReference type="RefSeq" id="WP_003461036.1">
    <property type="nucleotide sequence ID" value="NZ_CAJQNA010000106.1"/>
</dbReference>
<feature type="transmembrane region" description="Helical" evidence="1">
    <location>
        <begin position="135"/>
        <end position="156"/>
    </location>
</feature>
<evidence type="ECO:0000313" key="4">
    <source>
        <dbReference type="EMBL" id="PTU77603.1"/>
    </source>
</evidence>
<evidence type="ECO:0000313" key="6">
    <source>
        <dbReference type="EMBL" id="SUD60574.1"/>
    </source>
</evidence>
<feature type="transmembrane region" description="Helical" evidence="1">
    <location>
        <begin position="177"/>
        <end position="204"/>
    </location>
</feature>
<dbReference type="Proteomes" id="UP001161697">
    <property type="component" value="Unassembled WGS sequence"/>
</dbReference>
<evidence type="ECO:0000313" key="8">
    <source>
        <dbReference type="Proteomes" id="UP000254084"/>
    </source>
</evidence>